<evidence type="ECO:0008006" key="4">
    <source>
        <dbReference type="Google" id="ProtNLM"/>
    </source>
</evidence>
<keyword evidence="1" id="KW-1133">Transmembrane helix</keyword>
<protein>
    <recommendedName>
        <fullName evidence="4">Transmembrane protein</fullName>
    </recommendedName>
</protein>
<keyword evidence="1" id="KW-0472">Membrane</keyword>
<keyword evidence="1" id="KW-0812">Transmembrane</keyword>
<evidence type="ECO:0000256" key="1">
    <source>
        <dbReference type="SAM" id="Phobius"/>
    </source>
</evidence>
<sequence length="140" mass="15893">MKYKHEKVIRDISMLVLLATTIIMKLGKIEFQVIIAVLSFMICTFGGIYLVYKRYKLGGAFMFCIAFGLILFILGQYYHNDNLAIPVPGLLAITCILAYKQIVKSNKYKGQIKKIKIESIICITIFSIAQVVMIVLSFIK</sequence>
<name>A0ABW8TCJ3_9CLOT</name>
<feature type="transmembrane region" description="Helical" evidence="1">
    <location>
        <begin position="120"/>
        <end position="139"/>
    </location>
</feature>
<dbReference type="EMBL" id="JBJIAA010000002">
    <property type="protein sequence ID" value="MFL0249443.1"/>
    <property type="molecule type" value="Genomic_DNA"/>
</dbReference>
<evidence type="ECO:0000313" key="2">
    <source>
        <dbReference type="EMBL" id="MFL0249443.1"/>
    </source>
</evidence>
<dbReference type="Proteomes" id="UP001623592">
    <property type="component" value="Unassembled WGS sequence"/>
</dbReference>
<dbReference type="RefSeq" id="WP_406786110.1">
    <property type="nucleotide sequence ID" value="NZ_JBJIAA010000002.1"/>
</dbReference>
<gene>
    <name evidence="2" type="ORF">ACJDT4_03340</name>
</gene>
<keyword evidence="3" id="KW-1185">Reference proteome</keyword>
<reference evidence="2 3" key="1">
    <citation type="submission" date="2024-11" db="EMBL/GenBank/DDBJ databases">
        <authorList>
            <person name="Heng Y.C."/>
            <person name="Lim A.C.H."/>
            <person name="Lee J.K.Y."/>
            <person name="Kittelmann S."/>
        </authorList>
    </citation>
    <scope>NUCLEOTIDE SEQUENCE [LARGE SCALE GENOMIC DNA]</scope>
    <source>
        <strain evidence="2 3">WILCCON 0114</strain>
    </source>
</reference>
<feature type="transmembrane region" description="Helical" evidence="1">
    <location>
        <begin position="33"/>
        <end position="52"/>
    </location>
</feature>
<accession>A0ABW8TCJ3</accession>
<feature type="transmembrane region" description="Helical" evidence="1">
    <location>
        <begin position="59"/>
        <end position="77"/>
    </location>
</feature>
<feature type="transmembrane region" description="Helical" evidence="1">
    <location>
        <begin position="12"/>
        <end position="27"/>
    </location>
</feature>
<organism evidence="2 3">
    <name type="scientific">Clostridium neuense</name>
    <dbReference type="NCBI Taxonomy" id="1728934"/>
    <lineage>
        <taxon>Bacteria</taxon>
        <taxon>Bacillati</taxon>
        <taxon>Bacillota</taxon>
        <taxon>Clostridia</taxon>
        <taxon>Eubacteriales</taxon>
        <taxon>Clostridiaceae</taxon>
        <taxon>Clostridium</taxon>
    </lineage>
</organism>
<comment type="caution">
    <text evidence="2">The sequence shown here is derived from an EMBL/GenBank/DDBJ whole genome shotgun (WGS) entry which is preliminary data.</text>
</comment>
<feature type="transmembrane region" description="Helical" evidence="1">
    <location>
        <begin position="83"/>
        <end position="99"/>
    </location>
</feature>
<proteinExistence type="predicted"/>
<evidence type="ECO:0000313" key="3">
    <source>
        <dbReference type="Proteomes" id="UP001623592"/>
    </source>
</evidence>